<dbReference type="PANTHER" id="PTHR30193:SF37">
    <property type="entry name" value="INNER MEMBRANE ABC TRANSPORTER PERMEASE PROTEIN YCJO"/>
    <property type="match status" value="1"/>
</dbReference>
<name>B0G8H0_9FIRM</name>
<evidence type="ECO:0000256" key="6">
    <source>
        <dbReference type="ARBA" id="ARBA00023136"/>
    </source>
</evidence>
<dbReference type="PROSITE" id="PS50928">
    <property type="entry name" value="ABC_TM1"/>
    <property type="match status" value="1"/>
</dbReference>
<keyword evidence="2 7" id="KW-0813">Transport</keyword>
<keyword evidence="3" id="KW-1003">Cell membrane</keyword>
<evidence type="ECO:0000256" key="1">
    <source>
        <dbReference type="ARBA" id="ARBA00004651"/>
    </source>
</evidence>
<feature type="transmembrane region" description="Helical" evidence="7">
    <location>
        <begin position="89"/>
        <end position="108"/>
    </location>
</feature>
<dbReference type="Pfam" id="PF00528">
    <property type="entry name" value="BPD_transp_1"/>
    <property type="match status" value="1"/>
</dbReference>
<evidence type="ECO:0000313" key="9">
    <source>
        <dbReference type="EMBL" id="EDR45974.1"/>
    </source>
</evidence>
<dbReference type="GO" id="GO:0055085">
    <property type="term" value="P:transmembrane transport"/>
    <property type="evidence" value="ECO:0007669"/>
    <property type="project" value="InterPro"/>
</dbReference>
<evidence type="ECO:0000259" key="8">
    <source>
        <dbReference type="PROSITE" id="PS50928"/>
    </source>
</evidence>
<evidence type="ECO:0000256" key="7">
    <source>
        <dbReference type="RuleBase" id="RU363032"/>
    </source>
</evidence>
<dbReference type="InterPro" id="IPR035906">
    <property type="entry name" value="MetI-like_sf"/>
</dbReference>
<evidence type="ECO:0000313" key="10">
    <source>
        <dbReference type="Proteomes" id="UP000005359"/>
    </source>
</evidence>
<dbReference type="PaxDb" id="411461-DORFOR_02578"/>
<dbReference type="Gene3D" id="1.10.3720.10">
    <property type="entry name" value="MetI-like"/>
    <property type="match status" value="1"/>
</dbReference>
<dbReference type="AlphaFoldDB" id="B0G8H0"/>
<comment type="similarity">
    <text evidence="7">Belongs to the binding-protein-dependent transport system permease family.</text>
</comment>
<dbReference type="CDD" id="cd06261">
    <property type="entry name" value="TM_PBP2"/>
    <property type="match status" value="1"/>
</dbReference>
<gene>
    <name evidence="9" type="ORF">DORFOR_02578</name>
</gene>
<dbReference type="EMBL" id="AAXA02000015">
    <property type="protein sequence ID" value="EDR45974.1"/>
    <property type="molecule type" value="Genomic_DNA"/>
</dbReference>
<proteinExistence type="inferred from homology"/>
<organism evidence="9 10">
    <name type="scientific">Dorea formicigenerans ATCC 27755</name>
    <dbReference type="NCBI Taxonomy" id="411461"/>
    <lineage>
        <taxon>Bacteria</taxon>
        <taxon>Bacillati</taxon>
        <taxon>Bacillota</taxon>
        <taxon>Clostridia</taxon>
        <taxon>Lachnospirales</taxon>
        <taxon>Lachnospiraceae</taxon>
        <taxon>Dorea</taxon>
    </lineage>
</organism>
<keyword evidence="5 7" id="KW-1133">Transmembrane helix</keyword>
<dbReference type="GO" id="GO:0005886">
    <property type="term" value="C:plasma membrane"/>
    <property type="evidence" value="ECO:0007669"/>
    <property type="project" value="UniProtKB-SubCell"/>
</dbReference>
<feature type="transmembrane region" description="Helical" evidence="7">
    <location>
        <begin position="173"/>
        <end position="193"/>
    </location>
</feature>
<comment type="subcellular location">
    <subcellularLocation>
        <location evidence="1 7">Cell membrane</location>
        <topology evidence="1 7">Multi-pass membrane protein</topology>
    </subcellularLocation>
</comment>
<evidence type="ECO:0000256" key="5">
    <source>
        <dbReference type="ARBA" id="ARBA00022989"/>
    </source>
</evidence>
<reference evidence="9 10" key="2">
    <citation type="submission" date="2007-10" db="EMBL/GenBank/DDBJ databases">
        <authorList>
            <person name="Fulton L."/>
            <person name="Clifton S."/>
            <person name="Fulton B."/>
            <person name="Xu J."/>
            <person name="Minx P."/>
            <person name="Pepin K.H."/>
            <person name="Johnson M."/>
            <person name="Thiruvilangam P."/>
            <person name="Bhonagiri V."/>
            <person name="Nash W.E."/>
            <person name="Wang C."/>
            <person name="Mardis E.R."/>
            <person name="Wilson R.K."/>
        </authorList>
    </citation>
    <scope>NUCLEOTIDE SEQUENCE [LARGE SCALE GENOMIC DNA]</scope>
    <source>
        <strain evidence="9 10">ATCC 27755</strain>
    </source>
</reference>
<accession>B0G8H0</accession>
<dbReference type="PANTHER" id="PTHR30193">
    <property type="entry name" value="ABC TRANSPORTER PERMEASE PROTEIN"/>
    <property type="match status" value="1"/>
</dbReference>
<evidence type="ECO:0000256" key="2">
    <source>
        <dbReference type="ARBA" id="ARBA00022448"/>
    </source>
</evidence>
<protein>
    <submittedName>
        <fullName evidence="9">ABC transporter, permease protein</fullName>
    </submittedName>
</protein>
<dbReference type="InterPro" id="IPR051393">
    <property type="entry name" value="ABC_transporter_permease"/>
</dbReference>
<sequence>MRQMAEIMREGGNEMKNNKKMIVGFLAPAVIIFLIVFLYPIVRTIMMSFFKIDSVTDTTDLWTFVGIQNYEKLFATAIFRKSMLNLFKIWAIGGAIVLSVSLLFGVILTSGIRGKKFFRAVIYLPNLVSAVALATMWLQYVYSSKFGLLKSILDAVGMHKLAETAWLDTDHKFGALLFAYCFGMIGYHMLIWMSGIERISPELYEAATIDGANRPQQFQHMTLPLLKGVFKTNITMWSVSTAAFFVWSQMFSTVTADEATIVPVQYMYMQTFGAGNAVTERNAGYGAAIGIILCICIVVIFTICNKLIKEDDLEF</sequence>
<feature type="transmembrane region" description="Helical" evidence="7">
    <location>
        <begin position="283"/>
        <end position="304"/>
    </location>
</feature>
<dbReference type="eggNOG" id="COG1175">
    <property type="taxonomic scope" value="Bacteria"/>
</dbReference>
<keyword evidence="4 7" id="KW-0812">Transmembrane</keyword>
<keyword evidence="6 7" id="KW-0472">Membrane</keyword>
<dbReference type="STRING" id="411461.DORFOR_02578"/>
<reference evidence="9 10" key="1">
    <citation type="submission" date="2007-10" db="EMBL/GenBank/DDBJ databases">
        <title>Draft genome sequence of Dorea formicigenerans(ATCC 27755).</title>
        <authorList>
            <person name="Sudarsanam P."/>
            <person name="Ley R."/>
            <person name="Guruge J."/>
            <person name="Turnbaugh P.J."/>
            <person name="Mahowald M."/>
            <person name="Liep D."/>
            <person name="Gordon J."/>
        </authorList>
    </citation>
    <scope>NUCLEOTIDE SEQUENCE [LARGE SCALE GENOMIC DNA]</scope>
    <source>
        <strain evidence="9 10">ATCC 27755</strain>
    </source>
</reference>
<dbReference type="SUPFAM" id="SSF161098">
    <property type="entry name" value="MetI-like"/>
    <property type="match status" value="1"/>
</dbReference>
<comment type="caution">
    <text evidence="9">The sequence shown here is derived from an EMBL/GenBank/DDBJ whole genome shotgun (WGS) entry which is preliminary data.</text>
</comment>
<feature type="domain" description="ABC transmembrane type-1" evidence="8">
    <location>
        <begin position="83"/>
        <end position="304"/>
    </location>
</feature>
<feature type="transmembrane region" description="Helical" evidence="7">
    <location>
        <begin position="120"/>
        <end position="142"/>
    </location>
</feature>
<dbReference type="Proteomes" id="UP000005359">
    <property type="component" value="Unassembled WGS sequence"/>
</dbReference>
<evidence type="ECO:0000256" key="3">
    <source>
        <dbReference type="ARBA" id="ARBA00022475"/>
    </source>
</evidence>
<evidence type="ECO:0000256" key="4">
    <source>
        <dbReference type="ARBA" id="ARBA00022692"/>
    </source>
</evidence>
<dbReference type="InterPro" id="IPR000515">
    <property type="entry name" value="MetI-like"/>
</dbReference>
<feature type="transmembrane region" description="Helical" evidence="7">
    <location>
        <begin position="21"/>
        <end position="42"/>
    </location>
</feature>